<dbReference type="GO" id="GO:0016787">
    <property type="term" value="F:hydrolase activity"/>
    <property type="evidence" value="ECO:0007669"/>
    <property type="project" value="UniProtKB-KW"/>
</dbReference>
<dbReference type="CDD" id="cd17991">
    <property type="entry name" value="DEXHc_TRCF"/>
    <property type="match status" value="1"/>
</dbReference>
<keyword evidence="3" id="KW-0547">Nucleotide-binding</keyword>
<dbReference type="InterPro" id="IPR041471">
    <property type="entry name" value="UvrB_inter"/>
</dbReference>
<accession>A0A5J4KYZ5</accession>
<dbReference type="NCBIfam" id="TIGR00580">
    <property type="entry name" value="mfd"/>
    <property type="match status" value="1"/>
</dbReference>
<keyword evidence="8" id="KW-0238">DNA-binding</keyword>
<evidence type="ECO:0000256" key="3">
    <source>
        <dbReference type="ARBA" id="ARBA00022741"/>
    </source>
</evidence>
<keyword evidence="9" id="KW-0234">DNA repair</keyword>
<keyword evidence="2" id="KW-0963">Cytoplasm</keyword>
<dbReference type="SMART" id="SM01058">
    <property type="entry name" value="CarD_TRCF"/>
    <property type="match status" value="1"/>
</dbReference>
<dbReference type="HAMAP" id="MF_00969">
    <property type="entry name" value="TRCF"/>
    <property type="match status" value="1"/>
</dbReference>
<dbReference type="Pfam" id="PF00271">
    <property type="entry name" value="Helicase_C"/>
    <property type="match status" value="1"/>
</dbReference>
<dbReference type="GO" id="GO:0003684">
    <property type="term" value="F:damaged DNA binding"/>
    <property type="evidence" value="ECO:0007669"/>
    <property type="project" value="InterPro"/>
</dbReference>
<dbReference type="InterPro" id="IPR005118">
    <property type="entry name" value="TRCF_C"/>
</dbReference>
<gene>
    <name evidence="12" type="ORF">A45J_0908</name>
</gene>
<dbReference type="SMART" id="SM00490">
    <property type="entry name" value="HELICc"/>
    <property type="match status" value="1"/>
</dbReference>
<dbReference type="PANTHER" id="PTHR47964:SF1">
    <property type="entry name" value="ATP-DEPENDENT DNA HELICASE HOMOLOG RECG, CHLOROPLASTIC"/>
    <property type="match status" value="1"/>
</dbReference>
<dbReference type="Gene3D" id="3.40.50.11180">
    <property type="match status" value="1"/>
</dbReference>
<dbReference type="Pfam" id="PF02559">
    <property type="entry name" value="CarD_TRCF_RID"/>
    <property type="match status" value="1"/>
</dbReference>
<dbReference type="Pfam" id="PF03461">
    <property type="entry name" value="TRCF"/>
    <property type="match status" value="1"/>
</dbReference>
<evidence type="ECO:0000256" key="4">
    <source>
        <dbReference type="ARBA" id="ARBA00022763"/>
    </source>
</evidence>
<dbReference type="InterPro" id="IPR011545">
    <property type="entry name" value="DEAD/DEAH_box_helicase_dom"/>
</dbReference>
<dbReference type="GO" id="GO:0006281">
    <property type="term" value="P:DNA repair"/>
    <property type="evidence" value="ECO:0007669"/>
    <property type="project" value="UniProtKB-KW"/>
</dbReference>
<organism evidence="12">
    <name type="scientific">hot springs metagenome</name>
    <dbReference type="NCBI Taxonomy" id="433727"/>
    <lineage>
        <taxon>unclassified sequences</taxon>
        <taxon>metagenomes</taxon>
        <taxon>ecological metagenomes</taxon>
    </lineage>
</organism>
<dbReference type="Pfam" id="PF17757">
    <property type="entry name" value="UvrB_inter"/>
    <property type="match status" value="1"/>
</dbReference>
<dbReference type="InterPro" id="IPR003711">
    <property type="entry name" value="CarD-like/TRCF_RID"/>
</dbReference>
<dbReference type="SUPFAM" id="SSF143517">
    <property type="entry name" value="TRCF domain-like"/>
    <property type="match status" value="1"/>
</dbReference>
<evidence type="ECO:0000256" key="7">
    <source>
        <dbReference type="ARBA" id="ARBA00022840"/>
    </source>
</evidence>
<keyword evidence="4" id="KW-0227">DNA damage</keyword>
<evidence type="ECO:0000256" key="1">
    <source>
        <dbReference type="ARBA" id="ARBA00004496"/>
    </source>
</evidence>
<dbReference type="Gene3D" id="2.40.10.170">
    <property type="match status" value="1"/>
</dbReference>
<dbReference type="Gene3D" id="3.30.2060.10">
    <property type="entry name" value="Penicillin-binding protein 1b domain"/>
    <property type="match status" value="1"/>
</dbReference>
<dbReference type="FunFam" id="3.40.50.300:FF:000546">
    <property type="entry name" value="Transcription-repair-coupling factor"/>
    <property type="match status" value="1"/>
</dbReference>
<dbReference type="PANTHER" id="PTHR47964">
    <property type="entry name" value="ATP-DEPENDENT DNA HELICASE HOMOLOG RECG, CHLOROPLASTIC"/>
    <property type="match status" value="1"/>
</dbReference>
<name>A0A5J4KYZ5_9ZZZZ</name>
<dbReference type="Gene3D" id="3.40.50.300">
    <property type="entry name" value="P-loop containing nucleotide triphosphate hydrolases"/>
    <property type="match status" value="2"/>
</dbReference>
<dbReference type="Gene3D" id="3.90.1150.50">
    <property type="entry name" value="Transcription-repair-coupling factor, D7 domain"/>
    <property type="match status" value="1"/>
</dbReference>
<keyword evidence="7" id="KW-0067">ATP-binding</keyword>
<dbReference type="InterPro" id="IPR047112">
    <property type="entry name" value="RecG/Mfd"/>
</dbReference>
<reference evidence="12" key="1">
    <citation type="submission" date="2019-10" db="EMBL/GenBank/DDBJ databases">
        <title>Metagenomic sequencing of thiosulfate-disproportionating enrichment culture.</title>
        <authorList>
            <person name="Umezawa K."/>
            <person name="Kojima H."/>
            <person name="Fukui M."/>
        </authorList>
    </citation>
    <scope>NUCLEOTIDE SEQUENCE</scope>
    <source>
        <strain evidence="12">45J</strain>
    </source>
</reference>
<dbReference type="AlphaFoldDB" id="A0A5J4KYZ5"/>
<evidence type="ECO:0000259" key="11">
    <source>
        <dbReference type="PROSITE" id="PS51194"/>
    </source>
</evidence>
<dbReference type="InterPro" id="IPR014001">
    <property type="entry name" value="Helicase_ATP-bd"/>
</dbReference>
<feature type="domain" description="Helicase ATP-binding" evidence="10">
    <location>
        <begin position="556"/>
        <end position="717"/>
    </location>
</feature>
<dbReference type="SMART" id="SM00487">
    <property type="entry name" value="DEXDc"/>
    <property type="match status" value="1"/>
</dbReference>
<evidence type="ECO:0000313" key="12">
    <source>
        <dbReference type="EMBL" id="GER93175.1"/>
    </source>
</evidence>
<dbReference type="GO" id="GO:0003678">
    <property type="term" value="F:DNA helicase activity"/>
    <property type="evidence" value="ECO:0007669"/>
    <property type="project" value="TreeGrafter"/>
</dbReference>
<dbReference type="PROSITE" id="PS51194">
    <property type="entry name" value="HELICASE_CTER"/>
    <property type="match status" value="1"/>
</dbReference>
<sequence>MPSVFHILKTNAEQLDRQLNNSKTKRIYNISIPHLAICLSFYKNPFIIIEDSDESALRLYNDLLFFSSLVTKKQQSEYPKSIATFGGGEIIYFPPSSSTNAIGERAKAIYKIASSQQTLSPPYVITSKDALMTGFHISDIENNVLTIAKGLEIKRESLQTWLTSHGYRNVSVVIEQGEYSRREWLFDIYPISENSPLRVEFFGDEIDLIRTFDIETQRSIKEINNIKIFPAEEGEPIHNLIHQFTPSPPHLFTTSPLHHSTHSHIHHVYISHLPFIGEGIDSGEMTISGMGILPEERKAINKIADAISKIDKQIVFVMSSNAQAERLKEIMHDEGVVMPIIEGHQLCSYEGRFCIVTGKLSCGINLPNILILTDKEIFGERPSYRPIRKSKASRVLISIDDLKIGDFVVHKDHGIGRFVNLQRQKIGVPKKSSDFLGQELEGKDDYEQDLITIEYANGKLYVPLHNINKIQKYSAMEGHTPSLDKLGGKTWQRTKQKVKKGIHEMAEKLLRLYAERKIIRGYKFSEDTPMHREFDDFFPYEETPDQIKSIEEIKKHLHSETPMDMLLCGDVGYGKTEIAMRAAFRAVYDGYQVAVLVPTTLLAEQHFRTFKARFSGFPIKIDCLSRFKSKADLKTSLTAISKGEIDIVIGTHILLNKDVQFHNLGLLIIDEEHRFGVAQKERLKDLKKGVDVLTLTATPIPRTLHMSLSGIREMCIIETPPEERLAVRSIVTIFNDMTIKEAIQRELQRQGQVFFVHNRIKDIEKIAAYIKKLIPDAKVAIAHGQMRELELEKIMLGFLNRETDVLVCTAIIGAGLDIVTANTIIINRADTFGLSDLYQLRGRVGRGNTQAYAYFLIPGEDVITDDAKKRLQSIQEMSYLGAGFRLAMRDLEIRGAGNLLGREQSGHIYRVGFDMYMEMLEKTVSELKGEEIKEEVDTQIKIRISAFIPDDYISDITLRLSIYRRISALKSLDELSRLRDEIIDRFGKPPEEVNNLLHIMKIKILSRLLYISSVSDLDGKYRFSFVSDTENKYKIPEDFFDRLLKILFEMQKKEKKIRFLPDGFELNMQDVLLNERIEKVEDMLQVLWTRLSK</sequence>
<dbReference type="SUPFAM" id="SSF52540">
    <property type="entry name" value="P-loop containing nucleoside triphosphate hydrolases"/>
    <property type="match status" value="4"/>
</dbReference>
<dbReference type="InterPro" id="IPR036101">
    <property type="entry name" value="CarD-like/TRCF_RID_sf"/>
</dbReference>
<evidence type="ECO:0000256" key="9">
    <source>
        <dbReference type="ARBA" id="ARBA00023204"/>
    </source>
</evidence>
<dbReference type="GO" id="GO:0005737">
    <property type="term" value="C:cytoplasm"/>
    <property type="evidence" value="ECO:0007669"/>
    <property type="project" value="UniProtKB-SubCell"/>
</dbReference>
<dbReference type="Pfam" id="PF00270">
    <property type="entry name" value="DEAD"/>
    <property type="match status" value="1"/>
</dbReference>
<dbReference type="InterPro" id="IPR004576">
    <property type="entry name" value="Mfd"/>
</dbReference>
<protein>
    <submittedName>
        <fullName evidence="12">Transcription-repair coupling factor</fullName>
    </submittedName>
</protein>
<dbReference type="EMBL" id="BLAB01000001">
    <property type="protein sequence ID" value="GER93175.1"/>
    <property type="molecule type" value="Genomic_DNA"/>
</dbReference>
<comment type="subcellular location">
    <subcellularLocation>
        <location evidence="1">Cytoplasm</location>
    </subcellularLocation>
</comment>
<dbReference type="InterPro" id="IPR027417">
    <property type="entry name" value="P-loop_NTPase"/>
</dbReference>
<dbReference type="SUPFAM" id="SSF141259">
    <property type="entry name" value="CarD-like"/>
    <property type="match status" value="1"/>
</dbReference>
<evidence type="ECO:0000256" key="2">
    <source>
        <dbReference type="ARBA" id="ARBA00022490"/>
    </source>
</evidence>
<evidence type="ECO:0000256" key="5">
    <source>
        <dbReference type="ARBA" id="ARBA00022801"/>
    </source>
</evidence>
<evidence type="ECO:0000259" key="10">
    <source>
        <dbReference type="PROSITE" id="PS51192"/>
    </source>
</evidence>
<evidence type="ECO:0000256" key="6">
    <source>
        <dbReference type="ARBA" id="ARBA00022806"/>
    </source>
</evidence>
<dbReference type="InterPro" id="IPR037235">
    <property type="entry name" value="TRCF-like_C_D7"/>
</dbReference>
<keyword evidence="5" id="KW-0378">Hydrolase</keyword>
<comment type="caution">
    <text evidence="12">The sequence shown here is derived from an EMBL/GenBank/DDBJ whole genome shotgun (WGS) entry which is preliminary data.</text>
</comment>
<dbReference type="GO" id="GO:0005524">
    <property type="term" value="F:ATP binding"/>
    <property type="evidence" value="ECO:0007669"/>
    <property type="project" value="UniProtKB-KW"/>
</dbReference>
<dbReference type="SMART" id="SM00982">
    <property type="entry name" value="TRCF"/>
    <property type="match status" value="1"/>
</dbReference>
<dbReference type="InterPro" id="IPR001650">
    <property type="entry name" value="Helicase_C-like"/>
</dbReference>
<dbReference type="PROSITE" id="PS51192">
    <property type="entry name" value="HELICASE_ATP_BIND_1"/>
    <property type="match status" value="1"/>
</dbReference>
<keyword evidence="6" id="KW-0347">Helicase</keyword>
<proteinExistence type="inferred from homology"/>
<evidence type="ECO:0000256" key="8">
    <source>
        <dbReference type="ARBA" id="ARBA00023125"/>
    </source>
</evidence>
<feature type="domain" description="Helicase C-terminal" evidence="11">
    <location>
        <begin position="738"/>
        <end position="892"/>
    </location>
</feature>